<evidence type="ECO:0000256" key="4">
    <source>
        <dbReference type="ARBA" id="ARBA00022824"/>
    </source>
</evidence>
<accession>A0ABR4JWZ9</accession>
<keyword evidence="4" id="KW-0256">Endoplasmic reticulum</keyword>
<keyword evidence="6" id="KW-0472">Membrane</keyword>
<dbReference type="PANTHER" id="PTHR48182:SF2">
    <property type="entry name" value="PROTEIN SERAC1"/>
    <property type="match status" value="1"/>
</dbReference>
<sequence>MHAECNSGLRSRKVKEQKAIYDAIAGLVFMGTPHLGSHVADKTRVQVLKAIGKATFMNAPERLLRALSAHSNELQDLSTSFEKTTLFTQHEIEICTYYETKTTKFAGKEEVVPRSMAVLHYLNEREEPIAAEHADMTKFPSKQDDTFQSIRQRIEDMGNDGLDVLKARQGS</sequence>
<comment type="caution">
    <text evidence="7">The sequence shown here is derived from an EMBL/GenBank/DDBJ whole genome shotgun (WGS) entry which is preliminary data.</text>
</comment>
<comment type="subcellular location">
    <subcellularLocation>
        <location evidence="2">Endoplasmic reticulum</location>
    </subcellularLocation>
    <subcellularLocation>
        <location evidence="3">Membrane</location>
    </subcellularLocation>
    <subcellularLocation>
        <location evidence="1">Mitochondrion</location>
    </subcellularLocation>
</comment>
<dbReference type="Proteomes" id="UP001610446">
    <property type="component" value="Unassembled WGS sequence"/>
</dbReference>
<keyword evidence="8" id="KW-1185">Reference proteome</keyword>
<organism evidence="7 8">
    <name type="scientific">Aspergillus pseudoustus</name>
    <dbReference type="NCBI Taxonomy" id="1810923"/>
    <lineage>
        <taxon>Eukaryota</taxon>
        <taxon>Fungi</taxon>
        <taxon>Dikarya</taxon>
        <taxon>Ascomycota</taxon>
        <taxon>Pezizomycotina</taxon>
        <taxon>Eurotiomycetes</taxon>
        <taxon>Eurotiomycetidae</taxon>
        <taxon>Eurotiales</taxon>
        <taxon>Aspergillaceae</taxon>
        <taxon>Aspergillus</taxon>
        <taxon>Aspergillus subgen. Nidulantes</taxon>
    </lineage>
</organism>
<protein>
    <recommendedName>
        <fullName evidence="9">DUF676 domain-containing protein</fullName>
    </recommendedName>
</protein>
<proteinExistence type="predicted"/>
<evidence type="ECO:0000256" key="2">
    <source>
        <dbReference type="ARBA" id="ARBA00004240"/>
    </source>
</evidence>
<dbReference type="InterPro" id="IPR029058">
    <property type="entry name" value="AB_hydrolase_fold"/>
</dbReference>
<evidence type="ECO:0000256" key="5">
    <source>
        <dbReference type="ARBA" id="ARBA00023128"/>
    </source>
</evidence>
<evidence type="ECO:0008006" key="9">
    <source>
        <dbReference type="Google" id="ProtNLM"/>
    </source>
</evidence>
<evidence type="ECO:0000256" key="1">
    <source>
        <dbReference type="ARBA" id="ARBA00004173"/>
    </source>
</evidence>
<name>A0ABR4JWZ9_9EURO</name>
<keyword evidence="5" id="KW-0496">Mitochondrion</keyword>
<evidence type="ECO:0000256" key="6">
    <source>
        <dbReference type="ARBA" id="ARBA00023136"/>
    </source>
</evidence>
<dbReference type="InterPro" id="IPR052374">
    <property type="entry name" value="SERAC1"/>
</dbReference>
<dbReference type="PANTHER" id="PTHR48182">
    <property type="entry name" value="PROTEIN SERAC1"/>
    <property type="match status" value="1"/>
</dbReference>
<evidence type="ECO:0000313" key="7">
    <source>
        <dbReference type="EMBL" id="KAL2844563.1"/>
    </source>
</evidence>
<dbReference type="Gene3D" id="3.40.50.1820">
    <property type="entry name" value="alpha/beta hydrolase"/>
    <property type="match status" value="1"/>
</dbReference>
<gene>
    <name evidence="7" type="ORF">BJY01DRAFT_214829</name>
</gene>
<evidence type="ECO:0000256" key="3">
    <source>
        <dbReference type="ARBA" id="ARBA00004370"/>
    </source>
</evidence>
<reference evidence="7 8" key="1">
    <citation type="submission" date="2024-07" db="EMBL/GenBank/DDBJ databases">
        <title>Section-level genome sequencing and comparative genomics of Aspergillus sections Usti and Cavernicolus.</title>
        <authorList>
            <consortium name="Lawrence Berkeley National Laboratory"/>
            <person name="Nybo J.L."/>
            <person name="Vesth T.C."/>
            <person name="Theobald S."/>
            <person name="Frisvad J.C."/>
            <person name="Larsen T.O."/>
            <person name="Kjaerboelling I."/>
            <person name="Rothschild-Mancinelli K."/>
            <person name="Lyhne E.K."/>
            <person name="Kogle M.E."/>
            <person name="Barry K."/>
            <person name="Clum A."/>
            <person name="Na H."/>
            <person name="Ledsgaard L."/>
            <person name="Lin J."/>
            <person name="Lipzen A."/>
            <person name="Kuo A."/>
            <person name="Riley R."/>
            <person name="Mondo S."/>
            <person name="Labutti K."/>
            <person name="Haridas S."/>
            <person name="Pangalinan J."/>
            <person name="Salamov A.A."/>
            <person name="Simmons B.A."/>
            <person name="Magnuson J.K."/>
            <person name="Chen J."/>
            <person name="Drula E."/>
            <person name="Henrissat B."/>
            <person name="Wiebenga A."/>
            <person name="Lubbers R.J."/>
            <person name="Gomes A.C."/>
            <person name="Makela M.R."/>
            <person name="Stajich J."/>
            <person name="Grigoriev I.V."/>
            <person name="Mortensen U.H."/>
            <person name="De Vries R.P."/>
            <person name="Baker S.E."/>
            <person name="Andersen M.R."/>
        </authorList>
    </citation>
    <scope>NUCLEOTIDE SEQUENCE [LARGE SCALE GENOMIC DNA]</scope>
    <source>
        <strain evidence="7 8">CBS 123904</strain>
    </source>
</reference>
<dbReference type="EMBL" id="JBFXLU010000079">
    <property type="protein sequence ID" value="KAL2844563.1"/>
    <property type="molecule type" value="Genomic_DNA"/>
</dbReference>
<evidence type="ECO:0000313" key="8">
    <source>
        <dbReference type="Proteomes" id="UP001610446"/>
    </source>
</evidence>